<keyword evidence="1" id="KW-0808">Transferase</keyword>
<evidence type="ECO:0000256" key="3">
    <source>
        <dbReference type="ARBA" id="ARBA00023015"/>
    </source>
</evidence>
<organism evidence="6 7">
    <name type="scientific">Micromonospora pisi</name>
    <dbReference type="NCBI Taxonomy" id="589240"/>
    <lineage>
        <taxon>Bacteria</taxon>
        <taxon>Bacillati</taxon>
        <taxon>Actinomycetota</taxon>
        <taxon>Actinomycetes</taxon>
        <taxon>Micromonosporales</taxon>
        <taxon>Micromonosporaceae</taxon>
        <taxon>Micromonospora</taxon>
    </lineage>
</organism>
<dbReference type="PIRSF" id="PIRSF036625">
    <property type="entry name" value="GAF_ANTAR"/>
    <property type="match status" value="1"/>
</dbReference>
<protein>
    <submittedName>
        <fullName evidence="6">GAF domain-containing protein</fullName>
    </submittedName>
</protein>
<dbReference type="InterPro" id="IPR003018">
    <property type="entry name" value="GAF"/>
</dbReference>
<keyword evidence="4" id="KW-0804">Transcription</keyword>
<dbReference type="SMART" id="SM01012">
    <property type="entry name" value="ANTAR"/>
    <property type="match status" value="1"/>
</dbReference>
<reference evidence="6 7" key="1">
    <citation type="submission" date="2018-10" db="EMBL/GenBank/DDBJ databases">
        <title>Sequencing the genomes of 1000 actinobacteria strains.</title>
        <authorList>
            <person name="Klenk H.-P."/>
        </authorList>
    </citation>
    <scope>NUCLEOTIDE SEQUENCE [LARGE SCALE GENOMIC DNA]</scope>
    <source>
        <strain evidence="6 7">DSM 45175</strain>
    </source>
</reference>
<evidence type="ECO:0000313" key="7">
    <source>
        <dbReference type="Proteomes" id="UP000277671"/>
    </source>
</evidence>
<dbReference type="PROSITE" id="PS50921">
    <property type="entry name" value="ANTAR"/>
    <property type="match status" value="1"/>
</dbReference>
<dbReference type="EMBL" id="RBKT01000001">
    <property type="protein sequence ID" value="RKR87632.1"/>
    <property type="molecule type" value="Genomic_DNA"/>
</dbReference>
<evidence type="ECO:0000256" key="4">
    <source>
        <dbReference type="ARBA" id="ARBA00023163"/>
    </source>
</evidence>
<dbReference type="Gene3D" id="3.30.450.40">
    <property type="match status" value="1"/>
</dbReference>
<accession>A0A495JH12</accession>
<dbReference type="Pfam" id="PF03861">
    <property type="entry name" value="ANTAR"/>
    <property type="match status" value="1"/>
</dbReference>
<dbReference type="InterPro" id="IPR036388">
    <property type="entry name" value="WH-like_DNA-bd_sf"/>
</dbReference>
<dbReference type="SMART" id="SM00065">
    <property type="entry name" value="GAF"/>
    <property type="match status" value="1"/>
</dbReference>
<keyword evidence="3" id="KW-0805">Transcription regulation</keyword>
<dbReference type="Proteomes" id="UP000277671">
    <property type="component" value="Unassembled WGS sequence"/>
</dbReference>
<keyword evidence="2" id="KW-0418">Kinase</keyword>
<dbReference type="SUPFAM" id="SSF52172">
    <property type="entry name" value="CheY-like"/>
    <property type="match status" value="1"/>
</dbReference>
<comment type="caution">
    <text evidence="6">The sequence shown here is derived from an EMBL/GenBank/DDBJ whole genome shotgun (WGS) entry which is preliminary data.</text>
</comment>
<dbReference type="Pfam" id="PF13185">
    <property type="entry name" value="GAF_2"/>
    <property type="match status" value="1"/>
</dbReference>
<keyword evidence="7" id="KW-1185">Reference proteome</keyword>
<dbReference type="AlphaFoldDB" id="A0A495JH12"/>
<evidence type="ECO:0000313" key="6">
    <source>
        <dbReference type="EMBL" id="RKR87632.1"/>
    </source>
</evidence>
<evidence type="ECO:0000259" key="5">
    <source>
        <dbReference type="PROSITE" id="PS50921"/>
    </source>
</evidence>
<dbReference type="GO" id="GO:0016301">
    <property type="term" value="F:kinase activity"/>
    <property type="evidence" value="ECO:0007669"/>
    <property type="project" value="UniProtKB-KW"/>
</dbReference>
<dbReference type="InterPro" id="IPR011006">
    <property type="entry name" value="CheY-like_superfamily"/>
</dbReference>
<dbReference type="GO" id="GO:0003723">
    <property type="term" value="F:RNA binding"/>
    <property type="evidence" value="ECO:0007669"/>
    <property type="project" value="InterPro"/>
</dbReference>
<evidence type="ECO:0000256" key="1">
    <source>
        <dbReference type="ARBA" id="ARBA00022679"/>
    </source>
</evidence>
<evidence type="ECO:0000256" key="2">
    <source>
        <dbReference type="ARBA" id="ARBA00022777"/>
    </source>
</evidence>
<gene>
    <name evidence="6" type="ORF">BDK92_1923</name>
</gene>
<feature type="domain" description="ANTAR" evidence="5">
    <location>
        <begin position="158"/>
        <end position="219"/>
    </location>
</feature>
<sequence length="237" mass="24801">MEANSLADRMASWARMLASAPDPTNLLAHVATMTRTEVPGADAVGVTVFDSSGLSLKASTGALVLGMDAAQRTVREGPCLDAAATRATVRSDDLTSDVRWPRLAPHAAEVGVRSALALRLFVTDRPLGVLSIYATTAGAFGQVAEATGSLLAAHAAVAIAAMSVQFELRTALESRDLIGQAKGVLMERCGVTAEEAFKWLTVTSQRSNIKLRDVARELMTSRDSGGWAAGAPVDPPQ</sequence>
<dbReference type="InterPro" id="IPR029016">
    <property type="entry name" value="GAF-like_dom_sf"/>
</dbReference>
<dbReference type="InterPro" id="IPR012074">
    <property type="entry name" value="GAF_ANTAR"/>
</dbReference>
<proteinExistence type="predicted"/>
<name>A0A495JH12_9ACTN</name>
<dbReference type="Gene3D" id="1.10.10.10">
    <property type="entry name" value="Winged helix-like DNA-binding domain superfamily/Winged helix DNA-binding domain"/>
    <property type="match status" value="1"/>
</dbReference>
<dbReference type="SUPFAM" id="SSF55781">
    <property type="entry name" value="GAF domain-like"/>
    <property type="match status" value="1"/>
</dbReference>
<dbReference type="InterPro" id="IPR005561">
    <property type="entry name" value="ANTAR"/>
</dbReference>